<dbReference type="PROSITE" id="PS51257">
    <property type="entry name" value="PROKAR_LIPOPROTEIN"/>
    <property type="match status" value="1"/>
</dbReference>
<dbReference type="Proteomes" id="UP000248214">
    <property type="component" value="Unassembled WGS sequence"/>
</dbReference>
<dbReference type="Pfam" id="PF09084">
    <property type="entry name" value="NMT1"/>
    <property type="match status" value="1"/>
</dbReference>
<feature type="compositionally biased region" description="Acidic residues" evidence="1">
    <location>
        <begin position="36"/>
        <end position="47"/>
    </location>
</feature>
<dbReference type="OrthoDB" id="9815602at2"/>
<keyword evidence="2" id="KW-0732">Signal</keyword>
<protein>
    <submittedName>
        <fullName evidence="4">Myristoyl transferase</fullName>
    </submittedName>
</protein>
<keyword evidence="4" id="KW-0808">Transferase</keyword>
<evidence type="ECO:0000313" key="5">
    <source>
        <dbReference type="Proteomes" id="UP000248214"/>
    </source>
</evidence>
<sequence length="353" mass="39375">MSFLRGQAVKWKRYGVASLIILTSVSVAACGNDENEGATAEADEVNNTEEGSNDSTTEDLIEVEQLTNWYAQAEQGGQFAAHMQGFYEDAGLDMTIQAGGGGVSNTQLVASGQVDFGMGSTDEILMARNDGIPLVAIAGIFQQSPQALMFHEGQDIEEFTDLNGRDVYVSPGAGFFEYMKSEFDLDVNEYSYTGDSTMFMENEEAVSQSYMTSEPFNLANEGVEVDWLLNGESGFEVYGNLLFTTEQMIEEQPEVVQAYVEASIEGWNFYKDNHEEVIPFIQEYNPEMSTEQLEYSAEALQPLVYGYEAEEHGVGYMTEDHWQNLMEILLDLELLNEELDVTEAFTTEFLPEQ</sequence>
<dbReference type="GO" id="GO:0009228">
    <property type="term" value="P:thiamine biosynthetic process"/>
    <property type="evidence" value="ECO:0007669"/>
    <property type="project" value="InterPro"/>
</dbReference>
<feature type="domain" description="SsuA/THI5-like" evidence="3">
    <location>
        <begin position="76"/>
        <end position="275"/>
    </location>
</feature>
<dbReference type="GO" id="GO:0016740">
    <property type="term" value="F:transferase activity"/>
    <property type="evidence" value="ECO:0007669"/>
    <property type="project" value="UniProtKB-KW"/>
</dbReference>
<dbReference type="SUPFAM" id="SSF53850">
    <property type="entry name" value="Periplasmic binding protein-like II"/>
    <property type="match status" value="1"/>
</dbReference>
<feature type="signal peptide" evidence="2">
    <location>
        <begin position="1"/>
        <end position="28"/>
    </location>
</feature>
<dbReference type="Gene3D" id="3.40.190.10">
    <property type="entry name" value="Periplasmic binding protein-like II"/>
    <property type="match status" value="2"/>
</dbReference>
<dbReference type="InterPro" id="IPR015168">
    <property type="entry name" value="SsuA/THI5"/>
</dbReference>
<evidence type="ECO:0000313" key="4">
    <source>
        <dbReference type="EMBL" id="PYZ94755.1"/>
    </source>
</evidence>
<evidence type="ECO:0000259" key="3">
    <source>
        <dbReference type="Pfam" id="PF09084"/>
    </source>
</evidence>
<reference evidence="4 5" key="1">
    <citation type="submission" date="2017-10" db="EMBL/GenBank/DDBJ databases">
        <title>Bacillus sp. nov., a halophilic bacterium isolated from a Keqin Lake.</title>
        <authorList>
            <person name="Wang H."/>
        </authorList>
    </citation>
    <scope>NUCLEOTIDE SEQUENCE [LARGE SCALE GENOMIC DNA]</scope>
    <source>
        <strain evidence="4 5">KQ-12</strain>
    </source>
</reference>
<keyword evidence="5" id="KW-1185">Reference proteome</keyword>
<name>A0A323TYU6_9BACI</name>
<feature type="region of interest" description="Disordered" evidence="1">
    <location>
        <begin position="36"/>
        <end position="57"/>
    </location>
</feature>
<evidence type="ECO:0000256" key="2">
    <source>
        <dbReference type="SAM" id="SignalP"/>
    </source>
</evidence>
<feature type="chain" id="PRO_5039677611" evidence="2">
    <location>
        <begin position="29"/>
        <end position="353"/>
    </location>
</feature>
<dbReference type="PANTHER" id="PTHR31528:SF3">
    <property type="entry name" value="THIAMINE BIOSYNTHESIS PROTEIN HI_0357-RELATED"/>
    <property type="match status" value="1"/>
</dbReference>
<accession>A0A323TYU6</accession>
<gene>
    <name evidence="4" type="ORF">CR194_04275</name>
</gene>
<evidence type="ECO:0000256" key="1">
    <source>
        <dbReference type="SAM" id="MobiDB-lite"/>
    </source>
</evidence>
<dbReference type="RefSeq" id="WP_110608389.1">
    <property type="nucleotide sequence ID" value="NZ_PDOD01000001.1"/>
</dbReference>
<comment type="caution">
    <text evidence="4">The sequence shown here is derived from an EMBL/GenBank/DDBJ whole genome shotgun (WGS) entry which is preliminary data.</text>
</comment>
<proteinExistence type="predicted"/>
<dbReference type="EMBL" id="PDOD01000001">
    <property type="protein sequence ID" value="PYZ94755.1"/>
    <property type="molecule type" value="Genomic_DNA"/>
</dbReference>
<organism evidence="4 5">
    <name type="scientific">Salipaludibacillus keqinensis</name>
    <dbReference type="NCBI Taxonomy" id="2045207"/>
    <lineage>
        <taxon>Bacteria</taxon>
        <taxon>Bacillati</taxon>
        <taxon>Bacillota</taxon>
        <taxon>Bacilli</taxon>
        <taxon>Bacillales</taxon>
        <taxon>Bacillaceae</taxon>
    </lineage>
</organism>
<dbReference type="InterPro" id="IPR027939">
    <property type="entry name" value="NMT1/THI5"/>
</dbReference>
<dbReference type="AlphaFoldDB" id="A0A323TYU6"/>
<dbReference type="PANTHER" id="PTHR31528">
    <property type="entry name" value="4-AMINO-5-HYDROXYMETHYL-2-METHYLPYRIMIDINE PHOSPHATE SYNTHASE THI11-RELATED"/>
    <property type="match status" value="1"/>
</dbReference>